<evidence type="ECO:0000256" key="1">
    <source>
        <dbReference type="ARBA" id="ARBA00001946"/>
    </source>
</evidence>
<dbReference type="SFLD" id="SFLDS00005">
    <property type="entry name" value="Isoprenoid_Synthase_Type_I"/>
    <property type="match status" value="1"/>
</dbReference>
<comment type="cofactor">
    <cofactor evidence="1 5">
        <name>Mg(2+)</name>
        <dbReference type="ChEBI" id="CHEBI:18420"/>
    </cofactor>
</comment>
<name>A0AAW0BFG7_9AGAR</name>
<keyword evidence="7" id="KW-1185">Reference proteome</keyword>
<comment type="catalytic activity">
    <reaction evidence="5">
        <text>2 (2E,6E)-farnesyl diphosphate + NADPH + H(+) = squalene + 2 diphosphate + NADP(+)</text>
        <dbReference type="Rhea" id="RHEA:32295"/>
        <dbReference type="ChEBI" id="CHEBI:15378"/>
        <dbReference type="ChEBI" id="CHEBI:15440"/>
        <dbReference type="ChEBI" id="CHEBI:33019"/>
        <dbReference type="ChEBI" id="CHEBI:57783"/>
        <dbReference type="ChEBI" id="CHEBI:58349"/>
        <dbReference type="ChEBI" id="CHEBI:175763"/>
        <dbReference type="EC" id="2.5.1.21"/>
    </reaction>
</comment>
<evidence type="ECO:0000313" key="6">
    <source>
        <dbReference type="EMBL" id="KAK7024857.1"/>
    </source>
</evidence>
<gene>
    <name evidence="6" type="ORF">R3P38DRAFT_2951463</name>
</gene>
<dbReference type="GO" id="GO:0055056">
    <property type="term" value="F:D-glucose transmembrane transporter activity"/>
    <property type="evidence" value="ECO:0007669"/>
    <property type="project" value="UniProtKB-UniRule"/>
</dbReference>
<dbReference type="InterPro" id="IPR006449">
    <property type="entry name" value="Squal_synth-like"/>
</dbReference>
<dbReference type="Gene3D" id="1.10.600.10">
    <property type="entry name" value="Farnesyl Diphosphate Synthase"/>
    <property type="match status" value="1"/>
</dbReference>
<dbReference type="InterPro" id="IPR008949">
    <property type="entry name" value="Isoprenoid_synthase_dom_sf"/>
</dbReference>
<comment type="catalytic activity">
    <reaction evidence="5">
        <text>2 (2E,6E)-farnesyl diphosphate + NADH + H(+) = squalene + 2 diphosphate + NAD(+)</text>
        <dbReference type="Rhea" id="RHEA:32299"/>
        <dbReference type="ChEBI" id="CHEBI:15378"/>
        <dbReference type="ChEBI" id="CHEBI:15440"/>
        <dbReference type="ChEBI" id="CHEBI:33019"/>
        <dbReference type="ChEBI" id="CHEBI:57540"/>
        <dbReference type="ChEBI" id="CHEBI:57945"/>
        <dbReference type="ChEBI" id="CHEBI:175763"/>
        <dbReference type="EC" id="2.5.1.21"/>
    </reaction>
</comment>
<reference evidence="6 7" key="1">
    <citation type="journal article" date="2024" name="J Genomics">
        <title>Draft genome sequencing and assembly of Favolaschia claudopus CIRM-BRFM 2984 isolated from oak limbs.</title>
        <authorList>
            <person name="Navarro D."/>
            <person name="Drula E."/>
            <person name="Chaduli D."/>
            <person name="Cazenave R."/>
            <person name="Ahrendt S."/>
            <person name="Wang J."/>
            <person name="Lipzen A."/>
            <person name="Daum C."/>
            <person name="Barry K."/>
            <person name="Grigoriev I.V."/>
            <person name="Favel A."/>
            <person name="Rosso M.N."/>
            <person name="Martin F."/>
        </authorList>
    </citation>
    <scope>NUCLEOTIDE SEQUENCE [LARGE SCALE GENOMIC DNA]</scope>
    <source>
        <strain evidence="6 7">CIRM-BRFM 2984</strain>
    </source>
</reference>
<feature type="transmembrane region" description="Helical" evidence="5">
    <location>
        <begin position="470"/>
        <end position="492"/>
    </location>
</feature>
<comment type="similarity">
    <text evidence="2 5">Belongs to the phytoene/squalene synthase family.</text>
</comment>
<dbReference type="GO" id="GO:0006696">
    <property type="term" value="P:ergosterol biosynthetic process"/>
    <property type="evidence" value="ECO:0007669"/>
    <property type="project" value="TreeGrafter"/>
</dbReference>
<dbReference type="PANTHER" id="PTHR11626">
    <property type="entry name" value="FARNESYL-DIPHOSPHATE FARNESYLTRANSFERASE"/>
    <property type="match status" value="1"/>
</dbReference>
<accession>A0AAW0BFG7</accession>
<evidence type="ECO:0000256" key="5">
    <source>
        <dbReference type="RuleBase" id="RU368088"/>
    </source>
</evidence>
<protein>
    <recommendedName>
        <fullName evidence="3 5">Squalene synthase</fullName>
        <shortName evidence="5">SQS</shortName>
        <shortName evidence="5">SS</shortName>
        <ecNumber evidence="3 5">2.5.1.21</ecNumber>
    </recommendedName>
</protein>
<evidence type="ECO:0000313" key="7">
    <source>
        <dbReference type="Proteomes" id="UP001362999"/>
    </source>
</evidence>
<evidence type="ECO:0000256" key="3">
    <source>
        <dbReference type="ARBA" id="ARBA00012373"/>
    </source>
</evidence>
<dbReference type="EMBL" id="JAWWNJ010000034">
    <property type="protein sequence ID" value="KAK7024857.1"/>
    <property type="molecule type" value="Genomic_DNA"/>
</dbReference>
<dbReference type="AlphaFoldDB" id="A0AAW0BFG7"/>
<dbReference type="PROSITE" id="PS01044">
    <property type="entry name" value="SQUALEN_PHYTOEN_SYN_1"/>
    <property type="match status" value="1"/>
</dbReference>
<keyword evidence="5" id="KW-0812">Transmembrane</keyword>
<dbReference type="GO" id="GO:0005789">
    <property type="term" value="C:endoplasmic reticulum membrane"/>
    <property type="evidence" value="ECO:0007669"/>
    <property type="project" value="TreeGrafter"/>
</dbReference>
<dbReference type="Proteomes" id="UP001362999">
    <property type="component" value="Unassembled WGS sequence"/>
</dbReference>
<keyword evidence="5" id="KW-1133">Transmembrane helix</keyword>
<dbReference type="InterPro" id="IPR002060">
    <property type="entry name" value="Squ/phyt_synthse"/>
</dbReference>
<dbReference type="SFLD" id="SFLDG01018">
    <property type="entry name" value="Squalene/Phytoene_Synthase_Lik"/>
    <property type="match status" value="1"/>
</dbReference>
<dbReference type="GO" id="GO:0051996">
    <property type="term" value="F:squalene synthase [NAD(P)H] activity"/>
    <property type="evidence" value="ECO:0007669"/>
    <property type="project" value="UniProtKB-UniRule"/>
</dbReference>
<dbReference type="InterPro" id="IPR044844">
    <property type="entry name" value="Trans_IPPS_euk-type"/>
</dbReference>
<evidence type="ECO:0000256" key="4">
    <source>
        <dbReference type="ARBA" id="ARBA00022679"/>
    </source>
</evidence>
<keyword evidence="5" id="KW-0472">Membrane</keyword>
<evidence type="ECO:0000256" key="2">
    <source>
        <dbReference type="ARBA" id="ARBA00006251"/>
    </source>
</evidence>
<organism evidence="6 7">
    <name type="scientific">Favolaschia claudopus</name>
    <dbReference type="NCBI Taxonomy" id="2862362"/>
    <lineage>
        <taxon>Eukaryota</taxon>
        <taxon>Fungi</taxon>
        <taxon>Dikarya</taxon>
        <taxon>Basidiomycota</taxon>
        <taxon>Agaricomycotina</taxon>
        <taxon>Agaricomycetes</taxon>
        <taxon>Agaricomycetidae</taxon>
        <taxon>Agaricales</taxon>
        <taxon>Marasmiineae</taxon>
        <taxon>Mycenaceae</taxon>
        <taxon>Favolaschia</taxon>
    </lineage>
</organism>
<dbReference type="Pfam" id="PF00494">
    <property type="entry name" value="SQS_PSY"/>
    <property type="match status" value="1"/>
</dbReference>
<dbReference type="EC" id="2.5.1.21" evidence="3 5"/>
<sequence>MAFSTWLIMLLTHPNEFRTLLQYKLYYEPKRDLTAQEEHPTSGWDRETMRRCWAFLDLTSRSFSSVIKELEGDLARGICMFYLVLRGLDTIEDDMTLDPALKQSLLRNFHIHSTTPGWNFSGSGPDESDRQLLVEYQVVVEELNHLPASYRTCILDYCQKMGTGMADFAARAENEKQSKYVERIADYELYCHYVAGIVGEGCSILFSASGKESPHLAEQLELSNSMGLLLQKTNITRDFAEDVDEQRYFWPREIWGDARYGGFERPEDMRTPPPGTLALPGVQDRAVWVLNAMVLDALRHTTDALDYLRMLKNQSVFNFVAIPATMSIATLELCFMNPKVLNQNVKIRKAMAASLIMRSTNPREVAHIFRDYARKISARAVAQDPNFIRISVACGKIEQWCERYYPSFVMISASAQGGIQQRINPSDARGATFLEAEKRENERTSRARLEKLVAAGRKPAVEDDGALRTFAMYFVGGTMMFLGVLAAVVYFITQLED</sequence>
<dbReference type="CDD" id="cd00683">
    <property type="entry name" value="Trans_IPPS_HH"/>
    <property type="match status" value="1"/>
</dbReference>
<comment type="function">
    <text evidence="5">Catalyzes the condensation of 2 farnesyl pyrophosphate (FPP) moieties to form squalene.</text>
</comment>
<dbReference type="InterPro" id="IPR033904">
    <property type="entry name" value="Trans_IPPS_HH"/>
</dbReference>
<dbReference type="PANTHER" id="PTHR11626:SF2">
    <property type="entry name" value="SQUALENE SYNTHASE"/>
    <property type="match status" value="1"/>
</dbReference>
<dbReference type="NCBIfam" id="TIGR01559">
    <property type="entry name" value="squal_synth"/>
    <property type="match status" value="1"/>
</dbReference>
<keyword evidence="4 5" id="KW-0808">Transferase</keyword>
<comment type="pathway">
    <text evidence="5">Terpene metabolism; lanosterol biosynthesis; lanosterol from farnesyl diphosphate: step 1/3.</text>
</comment>
<dbReference type="SUPFAM" id="SSF48576">
    <property type="entry name" value="Terpenoid synthases"/>
    <property type="match status" value="1"/>
</dbReference>
<dbReference type="FunFam" id="1.10.600.10:FF:000023">
    <property type="entry name" value="Squalene synthase"/>
    <property type="match status" value="1"/>
</dbReference>
<dbReference type="PROSITE" id="PS01045">
    <property type="entry name" value="SQUALEN_PHYTOEN_SYN_2"/>
    <property type="match status" value="1"/>
</dbReference>
<proteinExistence type="inferred from homology"/>
<dbReference type="GO" id="GO:0045338">
    <property type="term" value="P:farnesyl diphosphate metabolic process"/>
    <property type="evidence" value="ECO:0007669"/>
    <property type="project" value="InterPro"/>
</dbReference>
<comment type="caution">
    <text evidence="6">The sequence shown here is derived from an EMBL/GenBank/DDBJ whole genome shotgun (WGS) entry which is preliminary data.</text>
</comment>
<dbReference type="InterPro" id="IPR019845">
    <property type="entry name" value="Squalene/phytoene_synthase_CS"/>
</dbReference>